<evidence type="ECO:0000259" key="2">
    <source>
        <dbReference type="Pfam" id="PF02563"/>
    </source>
</evidence>
<keyword evidence="1" id="KW-0732">Signal</keyword>
<organism evidence="3 4">
    <name type="scientific">Sulfitobacter delicatus</name>
    <dbReference type="NCBI Taxonomy" id="218672"/>
    <lineage>
        <taxon>Bacteria</taxon>
        <taxon>Pseudomonadati</taxon>
        <taxon>Pseudomonadota</taxon>
        <taxon>Alphaproteobacteria</taxon>
        <taxon>Rhodobacterales</taxon>
        <taxon>Roseobacteraceae</taxon>
        <taxon>Sulfitobacter</taxon>
    </lineage>
</organism>
<dbReference type="Pfam" id="PF02563">
    <property type="entry name" value="Poly_export"/>
    <property type="match status" value="1"/>
</dbReference>
<dbReference type="AlphaFoldDB" id="A0A1G7XDB9"/>
<dbReference type="Gene3D" id="3.10.560.10">
    <property type="entry name" value="Outer membrane lipoprotein wza domain like"/>
    <property type="match status" value="2"/>
</dbReference>
<gene>
    <name evidence="3" type="ORF">SAMN04489759_11277</name>
</gene>
<protein>
    <submittedName>
        <fullName evidence="3">Polysaccharide export outer membrane protein</fullName>
    </submittedName>
</protein>
<evidence type="ECO:0000313" key="4">
    <source>
        <dbReference type="Proteomes" id="UP000199399"/>
    </source>
</evidence>
<reference evidence="4" key="1">
    <citation type="submission" date="2016-10" db="EMBL/GenBank/DDBJ databases">
        <authorList>
            <person name="Varghese N."/>
            <person name="Submissions S."/>
        </authorList>
    </citation>
    <scope>NUCLEOTIDE SEQUENCE [LARGE SCALE GENOMIC DNA]</scope>
    <source>
        <strain evidence="4">DSM 16477</strain>
    </source>
</reference>
<evidence type="ECO:0000313" key="3">
    <source>
        <dbReference type="EMBL" id="SDG82232.1"/>
    </source>
</evidence>
<dbReference type="EMBL" id="FNBP01000012">
    <property type="protein sequence ID" value="SDG82232.1"/>
    <property type="molecule type" value="Genomic_DNA"/>
</dbReference>
<accession>A0A1G7XDB9</accession>
<dbReference type="InterPro" id="IPR003715">
    <property type="entry name" value="Poly_export_N"/>
</dbReference>
<name>A0A1G7XDB9_9RHOB</name>
<feature type="domain" description="Polysaccharide export protein N-terminal" evidence="2">
    <location>
        <begin position="115"/>
        <end position="196"/>
    </location>
</feature>
<keyword evidence="4" id="KW-1185">Reference proteome</keyword>
<dbReference type="InterPro" id="IPR049712">
    <property type="entry name" value="Poly_export"/>
</dbReference>
<dbReference type="PANTHER" id="PTHR33619">
    <property type="entry name" value="POLYSACCHARIDE EXPORT PROTEIN GFCE-RELATED"/>
    <property type="match status" value="1"/>
</dbReference>
<dbReference type="GO" id="GO:0015159">
    <property type="term" value="F:polysaccharide transmembrane transporter activity"/>
    <property type="evidence" value="ECO:0007669"/>
    <property type="project" value="InterPro"/>
</dbReference>
<evidence type="ECO:0000256" key="1">
    <source>
        <dbReference type="ARBA" id="ARBA00022729"/>
    </source>
</evidence>
<sequence>MGVGSNQPLPPPIPHCIQAGPNRFTGIKHKKAVARHMKQVSKLFLTALMALTLAACGSLPRGAAIEKEVTQDATAPESDIAVYPVTRAFLPSIAQWPRTGEARHGWIGASRGSNAQVIRPGDRLDLLVWDSGDNSLLTTPAQQVANLSGIRVSESGTIFVPYVGNIRVSGRTPGSARSLLQRRLEAIVPSAQVQLAMTEGRGNSVDLVGGVSRPGNILMPDNNFTVLAAISAGGGVQNNLENPQVKLLRGSKIYATSVAELYENPHLDTRLIGGDKLIIEEDRRYFLSLGAAGREAQFPFNRDDVSALDALAIIGGVNDSRANPEGILILREYPASAISAGVRGPRRTRVVFTLDLTTSDGLFSARNFYIQSGDLVLATESPLTDTRTILGIVGSVFGLVNTAGNLGN</sequence>
<dbReference type="PANTHER" id="PTHR33619:SF3">
    <property type="entry name" value="POLYSACCHARIDE EXPORT PROTEIN GFCE-RELATED"/>
    <property type="match status" value="1"/>
</dbReference>
<dbReference type="STRING" id="218672.SAMN04489759_11277"/>
<dbReference type="Gene3D" id="3.30.1950.10">
    <property type="entry name" value="wza like domain"/>
    <property type="match status" value="1"/>
</dbReference>
<proteinExistence type="predicted"/>
<dbReference type="Proteomes" id="UP000199399">
    <property type="component" value="Unassembled WGS sequence"/>
</dbReference>